<gene>
    <name evidence="1" type="ORF">FIBSPDRAFT_899273</name>
</gene>
<dbReference type="Proteomes" id="UP000076532">
    <property type="component" value="Unassembled WGS sequence"/>
</dbReference>
<evidence type="ECO:0000313" key="2">
    <source>
        <dbReference type="Proteomes" id="UP000076532"/>
    </source>
</evidence>
<proteinExistence type="predicted"/>
<organism evidence="1 2">
    <name type="scientific">Athelia psychrophila</name>
    <dbReference type="NCBI Taxonomy" id="1759441"/>
    <lineage>
        <taxon>Eukaryota</taxon>
        <taxon>Fungi</taxon>
        <taxon>Dikarya</taxon>
        <taxon>Basidiomycota</taxon>
        <taxon>Agaricomycotina</taxon>
        <taxon>Agaricomycetes</taxon>
        <taxon>Agaricomycetidae</taxon>
        <taxon>Atheliales</taxon>
        <taxon>Atheliaceae</taxon>
        <taxon>Athelia</taxon>
    </lineage>
</organism>
<keyword evidence="2" id="KW-1185">Reference proteome</keyword>
<reference evidence="1 2" key="1">
    <citation type="journal article" date="2016" name="Mol. Biol. Evol.">
        <title>Comparative Genomics of Early-Diverging Mushroom-Forming Fungi Provides Insights into the Origins of Lignocellulose Decay Capabilities.</title>
        <authorList>
            <person name="Nagy L.G."/>
            <person name="Riley R."/>
            <person name="Tritt A."/>
            <person name="Adam C."/>
            <person name="Daum C."/>
            <person name="Floudas D."/>
            <person name="Sun H."/>
            <person name="Yadav J.S."/>
            <person name="Pangilinan J."/>
            <person name="Larsson K.H."/>
            <person name="Matsuura K."/>
            <person name="Barry K."/>
            <person name="Labutti K."/>
            <person name="Kuo R."/>
            <person name="Ohm R.A."/>
            <person name="Bhattacharya S.S."/>
            <person name="Shirouzu T."/>
            <person name="Yoshinaga Y."/>
            <person name="Martin F.M."/>
            <person name="Grigoriev I.V."/>
            <person name="Hibbett D.S."/>
        </authorList>
    </citation>
    <scope>NUCLEOTIDE SEQUENCE [LARGE SCALE GENOMIC DNA]</scope>
    <source>
        <strain evidence="1 2">CBS 109695</strain>
    </source>
</reference>
<name>A0A165ZXG6_9AGAM</name>
<dbReference type="AlphaFoldDB" id="A0A165ZXG6"/>
<dbReference type="SUPFAM" id="SSF52047">
    <property type="entry name" value="RNI-like"/>
    <property type="match status" value="1"/>
</dbReference>
<sequence length="154" mass="16770">MYQEFCDAFAAATSLTHLWAPSLSSPIQKLPSLRTLIIGSCHGPEGQFVGLLHTVTAPLLGSLVLEGFIATNHLLRDQTLPISKFPGLKWLVLRKVDAPLSTFAEHFGSVQNLDICALWNASWSEISELVVFEGVYLAYGHLPGILPGFLGEPE</sequence>
<dbReference type="EMBL" id="KV417669">
    <property type="protein sequence ID" value="KZP11031.1"/>
    <property type="molecule type" value="Genomic_DNA"/>
</dbReference>
<accession>A0A165ZXG6</accession>
<evidence type="ECO:0000313" key="1">
    <source>
        <dbReference type="EMBL" id="KZP11031.1"/>
    </source>
</evidence>
<protein>
    <submittedName>
        <fullName evidence="1">Uncharacterized protein</fullName>
    </submittedName>
</protein>